<keyword evidence="2" id="KW-1185">Reference proteome</keyword>
<protein>
    <submittedName>
        <fullName evidence="1">Uncharacterized protein</fullName>
    </submittedName>
</protein>
<dbReference type="EMBL" id="LR828257">
    <property type="protein sequence ID" value="CAD0356521.1"/>
    <property type="molecule type" value="Genomic_DNA"/>
</dbReference>
<gene>
    <name evidence="1" type="ORF">CFBP498_40990</name>
</gene>
<dbReference type="EMBL" id="LR828257">
    <property type="protein sequence ID" value="CAD0356514.1"/>
    <property type="molecule type" value="Genomic_DNA"/>
</dbReference>
<organism evidence="1 2">
    <name type="scientific">Xanthomonas hortorum pv. vitians</name>
    <dbReference type="NCBI Taxonomy" id="83224"/>
    <lineage>
        <taxon>Bacteria</taxon>
        <taxon>Pseudomonadati</taxon>
        <taxon>Pseudomonadota</taxon>
        <taxon>Gammaproteobacteria</taxon>
        <taxon>Lysobacterales</taxon>
        <taxon>Lysobacteraceae</taxon>
        <taxon>Xanthomonas</taxon>
    </lineage>
</organism>
<dbReference type="AlphaFoldDB" id="A0A6V7EZ83"/>
<sequence length="55" mass="5951">MDAGGALRTGVYEWYMPVTSTDRIRLAMSAAVLLSALSVTNHRPQCHCGQSKNNA</sequence>
<reference evidence="1 2" key="1">
    <citation type="submission" date="2020-07" db="EMBL/GenBank/DDBJ databases">
        <authorList>
            <person name="Pothier F. J."/>
        </authorList>
    </citation>
    <scope>NUCLEOTIDE SEQUENCE [LARGE SCALE GENOMIC DNA]</scope>
    <source>
        <strain evidence="1 2">CFBP 498</strain>
    </source>
</reference>
<name>A0A6V7EZ83_9XANT</name>
<dbReference type="Proteomes" id="UP000515406">
    <property type="component" value="Chromosome"/>
</dbReference>
<proteinExistence type="predicted"/>
<evidence type="ECO:0000313" key="1">
    <source>
        <dbReference type="EMBL" id="CAD0356514.1"/>
    </source>
</evidence>
<accession>A0A6V7EZ83</accession>
<evidence type="ECO:0000313" key="2">
    <source>
        <dbReference type="Proteomes" id="UP000515406"/>
    </source>
</evidence>